<reference evidence="2" key="1">
    <citation type="submission" date="2022-10" db="EMBL/GenBank/DDBJ databases">
        <authorList>
            <person name="Chen Y."/>
            <person name="Dougan E. K."/>
            <person name="Chan C."/>
            <person name="Rhodes N."/>
            <person name="Thang M."/>
        </authorList>
    </citation>
    <scope>NUCLEOTIDE SEQUENCE</scope>
</reference>
<feature type="region of interest" description="Disordered" evidence="1">
    <location>
        <begin position="1224"/>
        <end position="1263"/>
    </location>
</feature>
<organism evidence="2">
    <name type="scientific">Cladocopium goreaui</name>
    <dbReference type="NCBI Taxonomy" id="2562237"/>
    <lineage>
        <taxon>Eukaryota</taxon>
        <taxon>Sar</taxon>
        <taxon>Alveolata</taxon>
        <taxon>Dinophyceae</taxon>
        <taxon>Suessiales</taxon>
        <taxon>Symbiodiniaceae</taxon>
        <taxon>Cladocopium</taxon>
    </lineage>
</organism>
<evidence type="ECO:0000313" key="3">
    <source>
        <dbReference type="EMBL" id="CAL4796832.1"/>
    </source>
</evidence>
<feature type="compositionally biased region" description="Low complexity" evidence="1">
    <location>
        <begin position="2576"/>
        <end position="2589"/>
    </location>
</feature>
<dbReference type="EMBL" id="CAMXCT030004551">
    <property type="protein sequence ID" value="CAL4796832.1"/>
    <property type="molecule type" value="Genomic_DNA"/>
</dbReference>
<proteinExistence type="predicted"/>
<evidence type="ECO:0000313" key="2">
    <source>
        <dbReference type="EMBL" id="CAI4009520.1"/>
    </source>
</evidence>
<feature type="compositionally biased region" description="Basic and acidic residues" evidence="1">
    <location>
        <begin position="1236"/>
        <end position="1245"/>
    </location>
</feature>
<name>A0A9P1GDM6_9DINO</name>
<feature type="region of interest" description="Disordered" evidence="1">
    <location>
        <begin position="2553"/>
        <end position="2592"/>
    </location>
</feature>
<dbReference type="EMBL" id="CAMXCT010004551">
    <property type="protein sequence ID" value="CAI4009520.1"/>
    <property type="molecule type" value="Genomic_DNA"/>
</dbReference>
<keyword evidence="4" id="KW-1185">Reference proteome</keyword>
<sequence>MALLLLCADNVLRKNRKLNTSGGKPPTTVKRATPPVHWLDSLAREHGLSHLVDLQRERKHLDARAAEDAVPDRSRVARCIAIAKVESGKESRGILTQWTEEERYLGRFFDYDSDAGQGISTMEGFCSVRVVKILPLDPFLEVDCPFRFRFKFWSPEFPLTWDEVAQSSGMSRAQFESRLSCGPEEVASFLQAPCGLRMPPLPLQLILRRAWTHCLLEDKMFLAQKFQFSSAVEAFQKQFQFPSQQWLQVRKRELQKATEAEKAAKASSAQGEAEDSVAAMLAPAGQFNFTAEHAGALASFLRAQSGHILGTIEGCDEQMECQFFLEDQVSRLDQMVKDEQRTWQIAQGYRRKRYTPTAMFHALLAAMHMRDRGKLAETIQHSLQSAGCEPENAEQSAKMLPGRTRISESQLKIDAALCTYFAREFFAKSIGHLYLWADSSPQGGTDWLLSMLRIVPQEQLEPSAAAARRLQASVQDFQLAVSNKDFALSMEIAERRHEDGVFLSKAIALHRQIPLGLGSGDSSLEKKMLCIFRKVLAETQDFKLARKALRKVVCVCTDMGTEGGLSLAQGLKLTELCPAWVSDANAGLVSEDDWVNLAGGDSDSDNDESSEYFLPNSIPHLAKGTLQRFDALPQASLHHRLTLKYLAAGTEGRREMEAFVGGAPLEDLPTLRKFVWSLQFAPTVERVQEGDHSIVNTFVNKRGRFSGAFVSTRLRFQEIRAVVAEPSNCRKLAACYDLVDDPDVLARQLGFSMRPLWTEAKRQKYTRRLKCQVADQVLYSLDPTTQFVSVKAAAKKRAARKKEKEKQEAAALRAFLPQAGRQRQWNIGNVERLAAAHHLQERMVDAALHGPVDEGAAWIGQQVDRALQEAHFVNSRNLTQSLPWESGVFATIFGSNDDFLASNLASCPLPPDLEDAQPTESSVDALTGVSSKILKRDRTDCIFSQVVKLKRDVDHLTAIEESWTKALKKWHTVLACACYTGLVGAAVRDAVSDGRDYGSILRDVFGNKSPRTANKRASTMLALFAWLDKKYIAGCVLFAIYSRSRWSDLAFLSDLALDTTETELGRIGFVEGSTRFQKTGSTALKRAMQMPLVAPICGVTDKLWAVEWFHILDQVQFDLAAEPVGAMCRPPMNGTLGTRHLSSEEIGDFLNHMLGLHGENVVTSHCMKATTLTWRKPDDAVSVSDAPPKTRVKVEAPPSAFGSEDQHGIDGVCGVVDLTEPEWDLCGAPGSEAEDDRAAQARESSDESSSTSSSSSACEEPLQQKYGAAGETKDCEEPVYQHKKSRVLHRPNKVSGLMACGRKVGSSYNYLEHGASFKWARCAICFKGEVITKVQDLADALEAVHAKMASNTLLESVAAFESQAKRAGLNEQWIEAFGRNDLNKLGRLAYAVTTPGVAPTTEQVTDFMNHLRLGVGPTLSEITAVKRVLFEAQTLTIASLRSTVHSPDDASTRRVAPAERSARIEAQPQRLQGLELSGPMEPSHWLYDQFSAMLETGELKYISPGKCMTRQQELSGDKPDKQIKLDETRSSLVVKDKPHDQETDITSDLSLLQAMTRRALAMDLVGIASYNTVMKFVNRLFALLTQLPAPGFGRPGHAQLLRADKLAETIQHSLQSAGCEPENAEQSAKMLPGRTRISESQLKIDAALCTYFAREFFAKSIGHLYLWADSSPQGGTDWLLSMLRIVPQEQLEPSAAAARRLQASVQDFQLAVSNKDFALSMEIAERRHEDGVFLSKAIALHRQIPLGLGSGDSSLEKKMLCIFRKVLAETQDFKLARKALRKVVCVCTDMGTEGGLSLAQGLKLTELCPAWVSDANAGLVSEDDWVNLAGGDSDSDNDESSEYFLPNSIPHLAKGALQRFDALPQASLHHRLTLKYLAAGTEGRREMEAFVGGAPLEDLPTLRKFVWSLQFAPTVERVQEGDHSIVNTFVNKRGRFSGAFVSTRLRFQEIRAVVAEPSNCRKLAACYDLVDDPDVLARQLGFSMRPLWTEAKRQKYTRRLKCQVADQVLYSLDPTTQFVSVKAAAKKRAARKKEKEKQEAAALRAFLPQAGRQRQWNIGNVERLAAAHHLQERMVDAALHGLVDEGAAWIGQQVDRALQEAHFVNSRNLTQSLPWESGVFATIFGSNDDFLASNLASCPLPPDLEDAQPTESSVDALTGVSSKILKRDRTDCIFSQVVKLKRDVDHLTAIEESWTKALKKWHTVLACACYTGLVGAAVRDAVSDGRDYGSILRDVFGNKSPRTANKRASTMLALFAWLDKKNLSVWPVRSDYVAAYLNESSVGGAGSTKGKTLMEAFRFCKHVMRLPDLDEIIDDPVLSGRVRRMDAARDTIKQSRPLTLAEVKFIEEFMMSDMNVFDRYIAGCVLFAIYSRSRWSDLAFLSDLALDTTETELGRIGFVEGSTRFQKTGSTALKRAMQMPLVAPICGVTDKLWAVEWFHILDQVQFDLAAEPVGAMCRPPMNGTLGTRHLSSEEIGDFLNHMLGLHGENVVTSHCMKATTLTWRKPDDAVSVSDAPPKTRVKVEAPPSAFGSEDQHGIDGVCGVVDLTEPEWDLCGAPGSEAEDDRAAQARESSDESSSTSSSSSACEEPLQQKYGAAGETKDCEEPVYQQKKSWVLHRPNKVSGLMACGRKVGSSYNYLEHGASFKWARCAICFKGEVITKVQDLADALEAVHAKRRAQK</sequence>
<protein>
    <submittedName>
        <fullName evidence="3">E3 ubiquitin-protein ligase HERC1</fullName>
    </submittedName>
</protein>
<reference evidence="3 4" key="2">
    <citation type="submission" date="2024-05" db="EMBL/GenBank/DDBJ databases">
        <authorList>
            <person name="Chen Y."/>
            <person name="Shah S."/>
            <person name="Dougan E. K."/>
            <person name="Thang M."/>
            <person name="Chan C."/>
        </authorList>
    </citation>
    <scope>NUCLEOTIDE SEQUENCE [LARGE SCALE GENOMIC DNA]</scope>
</reference>
<dbReference type="EMBL" id="CAMXCT020004551">
    <property type="protein sequence ID" value="CAL1162895.1"/>
    <property type="molecule type" value="Genomic_DNA"/>
</dbReference>
<feature type="compositionally biased region" description="Low complexity" evidence="1">
    <location>
        <begin position="1247"/>
        <end position="1260"/>
    </location>
</feature>
<accession>A0A9P1GDM6</accession>
<dbReference type="Proteomes" id="UP001152797">
    <property type="component" value="Unassembled WGS sequence"/>
</dbReference>
<feature type="compositionally biased region" description="Basic and acidic residues" evidence="1">
    <location>
        <begin position="2565"/>
        <end position="2574"/>
    </location>
</feature>
<evidence type="ECO:0000256" key="1">
    <source>
        <dbReference type="SAM" id="MobiDB-lite"/>
    </source>
</evidence>
<feature type="region of interest" description="Disordered" evidence="1">
    <location>
        <begin position="2508"/>
        <end position="2536"/>
    </location>
</feature>
<gene>
    <name evidence="2" type="ORF">C1SCF055_LOCUS34872</name>
</gene>
<evidence type="ECO:0000313" key="4">
    <source>
        <dbReference type="Proteomes" id="UP001152797"/>
    </source>
</evidence>
<comment type="caution">
    <text evidence="2">The sequence shown here is derived from an EMBL/GenBank/DDBJ whole genome shotgun (WGS) entry which is preliminary data.</text>
</comment>
<feature type="region of interest" description="Disordered" evidence="1">
    <location>
        <begin position="1179"/>
        <end position="1207"/>
    </location>
</feature>